<dbReference type="HAMAP" id="MF_00836">
    <property type="entry name" value="PhnN"/>
    <property type="match status" value="1"/>
</dbReference>
<evidence type="ECO:0000256" key="7">
    <source>
        <dbReference type="SAM" id="MobiDB-lite"/>
    </source>
</evidence>
<evidence type="ECO:0000313" key="9">
    <source>
        <dbReference type="EMBL" id="GAA3648982.1"/>
    </source>
</evidence>
<feature type="domain" description="Guanylate kinase/L-type calcium channel beta subunit" evidence="8">
    <location>
        <begin position="2"/>
        <end position="181"/>
    </location>
</feature>
<dbReference type="Proteomes" id="UP001410795">
    <property type="component" value="Unassembled WGS sequence"/>
</dbReference>
<evidence type="ECO:0000256" key="5">
    <source>
        <dbReference type="ARBA" id="ARBA00022840"/>
    </source>
</evidence>
<dbReference type="EMBL" id="BAAAYV010000002">
    <property type="protein sequence ID" value="GAA3648982.1"/>
    <property type="molecule type" value="Genomic_DNA"/>
</dbReference>
<dbReference type="Gene3D" id="3.40.50.300">
    <property type="entry name" value="P-loop containing nucleotide triphosphate hydrolases"/>
    <property type="match status" value="1"/>
</dbReference>
<evidence type="ECO:0000256" key="6">
    <source>
        <dbReference type="HAMAP-Rule" id="MF_00836"/>
    </source>
</evidence>
<comment type="function">
    <text evidence="6">Catalyzes the phosphorylation of ribose 1,5-bisphosphate to 5-phospho-D-ribosyl alpha-1-diphosphate (PRPP).</text>
</comment>
<evidence type="ECO:0000256" key="3">
    <source>
        <dbReference type="ARBA" id="ARBA00022679"/>
    </source>
</evidence>
<evidence type="ECO:0000256" key="2">
    <source>
        <dbReference type="ARBA" id="ARBA00005069"/>
    </source>
</evidence>
<dbReference type="SMART" id="SM00072">
    <property type="entry name" value="GuKc"/>
    <property type="match status" value="1"/>
</dbReference>
<organism evidence="9 10">
    <name type="scientific">Microbacterium marinilacus</name>
    <dbReference type="NCBI Taxonomy" id="415209"/>
    <lineage>
        <taxon>Bacteria</taxon>
        <taxon>Bacillati</taxon>
        <taxon>Actinomycetota</taxon>
        <taxon>Actinomycetes</taxon>
        <taxon>Micrococcales</taxon>
        <taxon>Microbacteriaceae</taxon>
        <taxon>Microbacterium</taxon>
    </lineage>
</organism>
<evidence type="ECO:0000313" key="10">
    <source>
        <dbReference type="Proteomes" id="UP001410795"/>
    </source>
</evidence>
<comment type="pathway">
    <text evidence="2 6">Metabolic intermediate biosynthesis; 5-phospho-alpha-D-ribose 1-diphosphate biosynthesis; 5-phospho-alpha-D-ribose 1-diphosphate from D-ribose 5-phosphate (route II): step 3/3.</text>
</comment>
<dbReference type="InterPro" id="IPR027417">
    <property type="entry name" value="P-loop_NTPase"/>
</dbReference>
<dbReference type="EC" id="2.7.4.23" evidence="6"/>
<comment type="catalytic activity">
    <reaction evidence="1 6">
        <text>alpha-D-ribose 1,5-bisphosphate + ATP = 5-phospho-alpha-D-ribose 1-diphosphate + ADP</text>
        <dbReference type="Rhea" id="RHEA:20109"/>
        <dbReference type="ChEBI" id="CHEBI:30616"/>
        <dbReference type="ChEBI" id="CHEBI:58017"/>
        <dbReference type="ChEBI" id="CHEBI:68688"/>
        <dbReference type="ChEBI" id="CHEBI:456216"/>
        <dbReference type="EC" id="2.7.4.23"/>
    </reaction>
</comment>
<keyword evidence="10" id="KW-1185">Reference proteome</keyword>
<dbReference type="SUPFAM" id="SSF52540">
    <property type="entry name" value="P-loop containing nucleoside triphosphate hydrolases"/>
    <property type="match status" value="1"/>
</dbReference>
<dbReference type="InterPro" id="IPR008145">
    <property type="entry name" value="GK/Ca_channel_bsu"/>
</dbReference>
<gene>
    <name evidence="6 9" type="primary">phnN</name>
    <name evidence="9" type="ORF">GCM10022202_05790</name>
</gene>
<sequence>MSGAFVAVMGPSGVGKDAVIGCAKDLLADGTGRYVFARRVITRPAGPAEECTSVTEDRFAALERRGAFALSWRAHGLAYGIPDEYATHVRDGSVVVGNVSRSVLTRLDERFARSLVVRITVPDHVRRARIAARGREDDLGAAARLHRADPAPGHRPDLEIVNDGALADAGETLAAFLREVAAVGSSEMPPSSDPAARSRPENTGSPSQPAQDG</sequence>
<keyword evidence="3 6" id="KW-0808">Transferase</keyword>
<reference evidence="10" key="1">
    <citation type="journal article" date="2019" name="Int. J. Syst. Evol. Microbiol.">
        <title>The Global Catalogue of Microorganisms (GCM) 10K type strain sequencing project: providing services to taxonomists for standard genome sequencing and annotation.</title>
        <authorList>
            <consortium name="The Broad Institute Genomics Platform"/>
            <consortium name="The Broad Institute Genome Sequencing Center for Infectious Disease"/>
            <person name="Wu L."/>
            <person name="Ma J."/>
        </authorList>
    </citation>
    <scope>NUCLEOTIDE SEQUENCE [LARGE SCALE GENOMIC DNA]</scope>
    <source>
        <strain evidence="10">JCM 16546</strain>
    </source>
</reference>
<feature type="region of interest" description="Disordered" evidence="7">
    <location>
        <begin position="183"/>
        <end position="213"/>
    </location>
</feature>
<keyword evidence="4 6" id="KW-0547">Nucleotide-binding</keyword>
<feature type="binding site" evidence="6">
    <location>
        <begin position="10"/>
        <end position="17"/>
    </location>
    <ligand>
        <name>ATP</name>
        <dbReference type="ChEBI" id="CHEBI:30616"/>
    </ligand>
</feature>
<dbReference type="InterPro" id="IPR012699">
    <property type="entry name" value="PhnN"/>
</dbReference>
<accession>A0ABP7B4J4</accession>
<dbReference type="RefSeq" id="WP_221856340.1">
    <property type="nucleotide sequence ID" value="NZ_BAAAYV010000002.1"/>
</dbReference>
<comment type="caution">
    <text evidence="9">The sequence shown here is derived from an EMBL/GenBank/DDBJ whole genome shotgun (WGS) entry which is preliminary data.</text>
</comment>
<feature type="compositionally biased region" description="Polar residues" evidence="7">
    <location>
        <begin position="201"/>
        <end position="213"/>
    </location>
</feature>
<keyword evidence="5 6" id="KW-0067">ATP-binding</keyword>
<proteinExistence type="inferred from homology"/>
<evidence type="ECO:0000256" key="4">
    <source>
        <dbReference type="ARBA" id="ARBA00022741"/>
    </source>
</evidence>
<evidence type="ECO:0000259" key="8">
    <source>
        <dbReference type="SMART" id="SM00072"/>
    </source>
</evidence>
<name>A0ABP7B4J4_9MICO</name>
<comment type="similarity">
    <text evidence="6">Belongs to the ribose 1,5-bisphosphokinase family.</text>
</comment>
<protein>
    <recommendedName>
        <fullName evidence="6">Ribose 1,5-bisphosphate phosphokinase PhnN</fullName>
        <ecNumber evidence="6">2.7.4.23</ecNumber>
    </recommendedName>
    <alternativeName>
        <fullName evidence="6">Ribose 1,5-bisphosphokinase</fullName>
    </alternativeName>
</protein>
<dbReference type="NCBIfam" id="TIGR02322">
    <property type="entry name" value="phosphon_PhnN"/>
    <property type="match status" value="1"/>
</dbReference>
<evidence type="ECO:0000256" key="1">
    <source>
        <dbReference type="ARBA" id="ARBA00000373"/>
    </source>
</evidence>